<keyword evidence="6" id="KW-0342">GTP-binding</keyword>
<protein>
    <submittedName>
        <fullName evidence="9">Molybdenum cofactor guanylyltransferase</fullName>
    </submittedName>
</protein>
<dbReference type="GO" id="GO:0005525">
    <property type="term" value="F:GTP binding"/>
    <property type="evidence" value="ECO:0007669"/>
    <property type="project" value="UniProtKB-KW"/>
</dbReference>
<evidence type="ECO:0000256" key="4">
    <source>
        <dbReference type="ARBA" id="ARBA00022741"/>
    </source>
</evidence>
<dbReference type="GO" id="GO:1902758">
    <property type="term" value="P:bis(molybdopterin guanine dinucleotide)molybdenum biosynthetic process"/>
    <property type="evidence" value="ECO:0007669"/>
    <property type="project" value="TreeGrafter"/>
</dbReference>
<evidence type="ECO:0000256" key="7">
    <source>
        <dbReference type="ARBA" id="ARBA00023150"/>
    </source>
</evidence>
<evidence type="ECO:0000313" key="10">
    <source>
        <dbReference type="Proteomes" id="UP000186895"/>
    </source>
</evidence>
<dbReference type="InterPro" id="IPR013482">
    <property type="entry name" value="Molybde_CF_guanTrfase"/>
</dbReference>
<dbReference type="RefSeq" id="WP_076460526.1">
    <property type="nucleotide sequence ID" value="NZ_FTMN01000001.1"/>
</dbReference>
<proteinExistence type="predicted"/>
<keyword evidence="3" id="KW-0479">Metal-binding</keyword>
<dbReference type="InterPro" id="IPR029044">
    <property type="entry name" value="Nucleotide-diphossugar_trans"/>
</dbReference>
<dbReference type="CDD" id="cd02503">
    <property type="entry name" value="MobA"/>
    <property type="match status" value="1"/>
</dbReference>
<dbReference type="SUPFAM" id="SSF53448">
    <property type="entry name" value="Nucleotide-diphospho-sugar transferases"/>
    <property type="match status" value="1"/>
</dbReference>
<dbReference type="STRING" id="49186.SAMN05421647_101493"/>
<feature type="domain" description="MobA-like NTP transferase" evidence="8">
    <location>
        <begin position="4"/>
        <end position="158"/>
    </location>
</feature>
<dbReference type="InterPro" id="IPR025877">
    <property type="entry name" value="MobA-like_NTP_Trfase"/>
</dbReference>
<sequence length="178" mass="19975">MITGLVLSGGRGERVDGADKGLMLHEGLPRVQYSIEALRPHCDQLYLNCNRNHDQYERFGLPLLSEPEPDFPGALVALSQLLPELPGDQFLILPCDTPGIRADHINLLLEAAEQYPEHWIYFISAGREHPLHALIPEPLVPQLVRRVAAGERQMIRVLQQVKSVGIKLRQDVLLNLNT</sequence>
<accession>A0A1N6NQM5</accession>
<keyword evidence="7" id="KW-0501">Molybdenum cofactor biosynthesis</keyword>
<dbReference type="Pfam" id="PF12804">
    <property type="entry name" value="NTP_transf_3"/>
    <property type="match status" value="1"/>
</dbReference>
<keyword evidence="5" id="KW-0460">Magnesium</keyword>
<keyword evidence="1" id="KW-0963">Cytoplasm</keyword>
<keyword evidence="10" id="KW-1185">Reference proteome</keyword>
<keyword evidence="2 9" id="KW-0808">Transferase</keyword>
<name>A0A1N6NQM5_9GAMM</name>
<dbReference type="GO" id="GO:0046872">
    <property type="term" value="F:metal ion binding"/>
    <property type="evidence" value="ECO:0007669"/>
    <property type="project" value="UniProtKB-KW"/>
</dbReference>
<keyword evidence="9" id="KW-0548">Nucleotidyltransferase</keyword>
<organism evidence="9 10">
    <name type="scientific">Marinobacterium stanieri</name>
    <dbReference type="NCBI Taxonomy" id="49186"/>
    <lineage>
        <taxon>Bacteria</taxon>
        <taxon>Pseudomonadati</taxon>
        <taxon>Pseudomonadota</taxon>
        <taxon>Gammaproteobacteria</taxon>
        <taxon>Oceanospirillales</taxon>
        <taxon>Oceanospirillaceae</taxon>
        <taxon>Marinobacterium</taxon>
    </lineage>
</organism>
<dbReference type="GO" id="GO:0016779">
    <property type="term" value="F:nucleotidyltransferase activity"/>
    <property type="evidence" value="ECO:0007669"/>
    <property type="project" value="UniProtKB-KW"/>
</dbReference>
<dbReference type="AlphaFoldDB" id="A0A1N6NQM5"/>
<reference evidence="9 10" key="1">
    <citation type="submission" date="2017-01" db="EMBL/GenBank/DDBJ databases">
        <authorList>
            <person name="Mah S.A."/>
            <person name="Swanson W.J."/>
            <person name="Moy G.W."/>
            <person name="Vacquier V.D."/>
        </authorList>
    </citation>
    <scope>NUCLEOTIDE SEQUENCE [LARGE SCALE GENOMIC DNA]</scope>
    <source>
        <strain evidence="9 10">DSM 7027</strain>
    </source>
</reference>
<keyword evidence="4" id="KW-0547">Nucleotide-binding</keyword>
<evidence type="ECO:0000313" key="9">
    <source>
        <dbReference type="EMBL" id="SIP94405.1"/>
    </source>
</evidence>
<evidence type="ECO:0000256" key="2">
    <source>
        <dbReference type="ARBA" id="ARBA00022679"/>
    </source>
</evidence>
<dbReference type="PANTHER" id="PTHR19136:SF81">
    <property type="entry name" value="MOLYBDENUM COFACTOR GUANYLYLTRANSFERASE"/>
    <property type="match status" value="1"/>
</dbReference>
<evidence type="ECO:0000256" key="3">
    <source>
        <dbReference type="ARBA" id="ARBA00022723"/>
    </source>
</evidence>
<gene>
    <name evidence="9" type="ORF">SAMN05421647_101493</name>
</gene>
<evidence type="ECO:0000256" key="6">
    <source>
        <dbReference type="ARBA" id="ARBA00023134"/>
    </source>
</evidence>
<dbReference type="Gene3D" id="3.90.550.10">
    <property type="entry name" value="Spore Coat Polysaccharide Biosynthesis Protein SpsA, Chain A"/>
    <property type="match status" value="1"/>
</dbReference>
<evidence type="ECO:0000256" key="1">
    <source>
        <dbReference type="ARBA" id="ARBA00022490"/>
    </source>
</evidence>
<dbReference type="eggNOG" id="COG0746">
    <property type="taxonomic scope" value="Bacteria"/>
</dbReference>
<dbReference type="Proteomes" id="UP000186895">
    <property type="component" value="Unassembled WGS sequence"/>
</dbReference>
<evidence type="ECO:0000259" key="8">
    <source>
        <dbReference type="Pfam" id="PF12804"/>
    </source>
</evidence>
<evidence type="ECO:0000256" key="5">
    <source>
        <dbReference type="ARBA" id="ARBA00022842"/>
    </source>
</evidence>
<dbReference type="PANTHER" id="PTHR19136">
    <property type="entry name" value="MOLYBDENUM COFACTOR GUANYLYLTRANSFERASE"/>
    <property type="match status" value="1"/>
</dbReference>
<dbReference type="EMBL" id="FTMN01000001">
    <property type="protein sequence ID" value="SIP94405.1"/>
    <property type="molecule type" value="Genomic_DNA"/>
</dbReference>